<reference evidence="2 3" key="1">
    <citation type="submission" date="2020-08" db="EMBL/GenBank/DDBJ databases">
        <title>Genomic Encyclopedia of Type Strains, Phase IV (KMG-IV): sequencing the most valuable type-strain genomes for metagenomic binning, comparative biology and taxonomic classification.</title>
        <authorList>
            <person name="Goeker M."/>
        </authorList>
    </citation>
    <scope>NUCLEOTIDE SEQUENCE [LARGE SCALE GENOMIC DNA]</scope>
    <source>
        <strain evidence="2 3">DSM 27165</strain>
    </source>
</reference>
<dbReference type="GO" id="GO:0005886">
    <property type="term" value="C:plasma membrane"/>
    <property type="evidence" value="ECO:0007669"/>
    <property type="project" value="TreeGrafter"/>
</dbReference>
<keyword evidence="3" id="KW-1185">Reference proteome</keyword>
<accession>A0A840MS41</accession>
<sequence>MPYIALKHLHMTFAAISISLFLLRGYWMWQTSPRLQQRWVKVVPHINDTALLGTAIAMVIWSRQYPFVMDWLTAKLLALILYIVLGSIALKRGRTKPIRLLALLGATLTFTYIVGVALTKSPVLAG</sequence>
<organism evidence="2 3">
    <name type="scientific">Chitinivorax tropicus</name>
    <dbReference type="NCBI Taxonomy" id="714531"/>
    <lineage>
        <taxon>Bacteria</taxon>
        <taxon>Pseudomonadati</taxon>
        <taxon>Pseudomonadota</taxon>
        <taxon>Betaproteobacteria</taxon>
        <taxon>Chitinivorax</taxon>
    </lineage>
</organism>
<keyword evidence="1" id="KW-1133">Transmembrane helix</keyword>
<dbReference type="PANTHER" id="PTHR39594">
    <property type="entry name" value="PROTEIN YCHQ"/>
    <property type="match status" value="1"/>
</dbReference>
<dbReference type="RefSeq" id="WP_184041637.1">
    <property type="nucleotide sequence ID" value="NZ_JACHHY010000028.1"/>
</dbReference>
<gene>
    <name evidence="2" type="ORF">HNQ59_003552</name>
</gene>
<feature type="transmembrane region" description="Helical" evidence="1">
    <location>
        <begin position="39"/>
        <end position="61"/>
    </location>
</feature>
<dbReference type="Pfam" id="PF04247">
    <property type="entry name" value="SirB"/>
    <property type="match status" value="1"/>
</dbReference>
<dbReference type="PIRSF" id="PIRSF005610">
    <property type="entry name" value="SirB"/>
    <property type="match status" value="1"/>
</dbReference>
<proteinExistence type="predicted"/>
<evidence type="ECO:0000313" key="3">
    <source>
        <dbReference type="Proteomes" id="UP000575898"/>
    </source>
</evidence>
<keyword evidence="1" id="KW-0812">Transmembrane</keyword>
<feature type="transmembrane region" description="Helical" evidence="1">
    <location>
        <begin position="100"/>
        <end position="118"/>
    </location>
</feature>
<feature type="transmembrane region" description="Helical" evidence="1">
    <location>
        <begin position="6"/>
        <end position="27"/>
    </location>
</feature>
<comment type="caution">
    <text evidence="2">The sequence shown here is derived from an EMBL/GenBank/DDBJ whole genome shotgun (WGS) entry which is preliminary data.</text>
</comment>
<dbReference type="Proteomes" id="UP000575898">
    <property type="component" value="Unassembled WGS sequence"/>
</dbReference>
<evidence type="ECO:0000313" key="2">
    <source>
        <dbReference type="EMBL" id="MBB5020235.1"/>
    </source>
</evidence>
<feature type="transmembrane region" description="Helical" evidence="1">
    <location>
        <begin position="67"/>
        <end position="88"/>
    </location>
</feature>
<dbReference type="InterPro" id="IPR007360">
    <property type="entry name" value="SirB"/>
</dbReference>
<evidence type="ECO:0000256" key="1">
    <source>
        <dbReference type="SAM" id="Phobius"/>
    </source>
</evidence>
<protein>
    <submittedName>
        <fullName evidence="2">Putative membrane protein SirB2</fullName>
    </submittedName>
</protein>
<dbReference type="PANTHER" id="PTHR39594:SF1">
    <property type="entry name" value="PROTEIN YCHQ"/>
    <property type="match status" value="1"/>
</dbReference>
<keyword evidence="1" id="KW-0472">Membrane</keyword>
<name>A0A840MS41_9PROT</name>
<dbReference type="AlphaFoldDB" id="A0A840MS41"/>
<dbReference type="EMBL" id="JACHHY010000028">
    <property type="protein sequence ID" value="MBB5020235.1"/>
    <property type="molecule type" value="Genomic_DNA"/>
</dbReference>